<dbReference type="AlphaFoldDB" id="A0A285JG79"/>
<sequence>MLKLIATCALGAVTLCSATAAKADGPPPMGAGGPPPLSIQVLANMGKSGLMGTMASNDRFGTVQSRVGNGRSMAALAGIPGNPADGYSDDVSDLITPLGAMLRLQKGPSETASYLRFTSDNRWTDSTPTQNGATELESDSEAHGLGVQYLYAPNKDLLMGVGISVDRNAIDMRHNGGTIDSEAWALRADALKVLNDHWGLAMRASWSQITSDTSIPLPGVTMTSEQDSQRLYMQLDAVGSFSKADIAALPAGWILRPNVGAAWQKTWFEQTTNSLGGTVIGPGGNATETYGSVYAKASLQHVGPGKVHPFVGLGVDLEFANSYEDLVDESAYLNSFVGATVSLSRQAMLNVVYGRYDGFNGNRTKQTLVVGLSMTF</sequence>
<dbReference type="Proteomes" id="UP000231655">
    <property type="component" value="Unassembled WGS sequence"/>
</dbReference>
<name>A0A285JG79_9RHOB</name>
<reference evidence="3 4" key="1">
    <citation type="submission" date="2017-09" db="EMBL/GenBank/DDBJ databases">
        <authorList>
            <person name="Ehlers B."/>
            <person name="Leendertz F.H."/>
        </authorList>
    </citation>
    <scope>NUCLEOTIDE SEQUENCE [LARGE SCALE GENOMIC DNA]</scope>
    <source>
        <strain evidence="3 4">CGMCC 1.12662</strain>
    </source>
</reference>
<dbReference type="RefSeq" id="WP_143516963.1">
    <property type="nucleotide sequence ID" value="NZ_OBEA01000009.1"/>
</dbReference>
<dbReference type="OrthoDB" id="6193670at2"/>
<evidence type="ECO:0000256" key="1">
    <source>
        <dbReference type="SAM" id="SignalP"/>
    </source>
</evidence>
<dbReference type="InterPro" id="IPR005546">
    <property type="entry name" value="Autotransporte_beta"/>
</dbReference>
<proteinExistence type="predicted"/>
<accession>A0A285JG79</accession>
<protein>
    <recommendedName>
        <fullName evidence="2">Autotransporter domain-containing protein</fullName>
    </recommendedName>
</protein>
<organism evidence="3 4">
    <name type="scientific">Pseudooceanicola antarcticus</name>
    <dbReference type="NCBI Taxonomy" id="1247613"/>
    <lineage>
        <taxon>Bacteria</taxon>
        <taxon>Pseudomonadati</taxon>
        <taxon>Pseudomonadota</taxon>
        <taxon>Alphaproteobacteria</taxon>
        <taxon>Rhodobacterales</taxon>
        <taxon>Paracoccaceae</taxon>
        <taxon>Pseudooceanicola</taxon>
    </lineage>
</organism>
<dbReference type="Pfam" id="PF03797">
    <property type="entry name" value="Autotransporter"/>
    <property type="match status" value="1"/>
</dbReference>
<feature type="chain" id="PRO_5012402635" description="Autotransporter domain-containing protein" evidence="1">
    <location>
        <begin position="24"/>
        <end position="376"/>
    </location>
</feature>
<dbReference type="EMBL" id="OBEA01000009">
    <property type="protein sequence ID" value="SNY59282.1"/>
    <property type="molecule type" value="Genomic_DNA"/>
</dbReference>
<evidence type="ECO:0000313" key="4">
    <source>
        <dbReference type="Proteomes" id="UP000231655"/>
    </source>
</evidence>
<dbReference type="Gene3D" id="2.40.128.130">
    <property type="entry name" value="Autotransporter beta-domain"/>
    <property type="match status" value="1"/>
</dbReference>
<feature type="domain" description="Autotransporter" evidence="2">
    <location>
        <begin position="129"/>
        <end position="348"/>
    </location>
</feature>
<gene>
    <name evidence="3" type="ORF">SAMN06297129_3722</name>
</gene>
<dbReference type="InterPro" id="IPR036709">
    <property type="entry name" value="Autotransporte_beta_dom_sf"/>
</dbReference>
<keyword evidence="1" id="KW-0732">Signal</keyword>
<dbReference type="SUPFAM" id="SSF103515">
    <property type="entry name" value="Autotransporter"/>
    <property type="match status" value="1"/>
</dbReference>
<evidence type="ECO:0000259" key="2">
    <source>
        <dbReference type="Pfam" id="PF03797"/>
    </source>
</evidence>
<evidence type="ECO:0000313" key="3">
    <source>
        <dbReference type="EMBL" id="SNY59282.1"/>
    </source>
</evidence>
<feature type="signal peptide" evidence="1">
    <location>
        <begin position="1"/>
        <end position="23"/>
    </location>
</feature>